<name>A0A7T9DK37_9ARCH</name>
<dbReference type="AlphaFoldDB" id="A0A7T9DK37"/>
<evidence type="ECO:0000313" key="1">
    <source>
        <dbReference type="EMBL" id="QQR92793.1"/>
    </source>
</evidence>
<gene>
    <name evidence="1" type="ORF">IPJ89_00940</name>
</gene>
<dbReference type="EMBL" id="CP064981">
    <property type="protein sequence ID" value="QQR92793.1"/>
    <property type="molecule type" value="Genomic_DNA"/>
</dbReference>
<accession>A0A7T9DK37</accession>
<reference evidence="1" key="1">
    <citation type="submission" date="2020-11" db="EMBL/GenBank/DDBJ databases">
        <title>Connecting structure to function with the recovery of over 1000 high-quality activated sludge metagenome-assembled genomes encoding full-length rRNA genes using long-read sequencing.</title>
        <authorList>
            <person name="Singleton C.M."/>
            <person name="Petriglieri F."/>
            <person name="Kristensen J.M."/>
            <person name="Kirkegaard R.H."/>
            <person name="Michaelsen T.Y."/>
            <person name="Andersen M.H."/>
            <person name="Karst S.M."/>
            <person name="Dueholm M.S."/>
            <person name="Nielsen P.H."/>
            <person name="Albertsen M."/>
        </authorList>
    </citation>
    <scope>NUCLEOTIDE SEQUENCE</scope>
    <source>
        <strain evidence="1">Fred_18-Q3-R57-64_BAT3C.431</strain>
    </source>
</reference>
<protein>
    <submittedName>
        <fullName evidence="1">Uncharacterized protein</fullName>
    </submittedName>
</protein>
<dbReference type="Proteomes" id="UP000596004">
    <property type="component" value="Chromosome"/>
</dbReference>
<proteinExistence type="predicted"/>
<organism evidence="1">
    <name type="scientific">Candidatus Iainarchaeum sp</name>
    <dbReference type="NCBI Taxonomy" id="3101447"/>
    <lineage>
        <taxon>Archaea</taxon>
        <taxon>Candidatus Iainarchaeota</taxon>
        <taxon>Candidatus Iainarchaeia</taxon>
        <taxon>Candidatus Iainarchaeales</taxon>
        <taxon>Candidatus Iainarchaeaceae</taxon>
        <taxon>Candidatus Iainarchaeum</taxon>
    </lineage>
</organism>
<sequence length="416" mass="45042">MHPYTRTILGMALLALLMIPFAHALTGLYSQTMTWNILANRSHSITYGGSCSETSFYFNEIDANYDPDNDGNAARIAPSSIARTLGTTTAQRDYNFVGVTAPSSTNIGYLGEVGVSPPTTIVPVSTEFTDDEYTNAIAADSAGVQTISTGGQYPSFKITYKSVVLPEKTTALSFHFVGVNIHNAICDVEPTAPESEGIEGDINFFLWNFQESEYERIGRHTGTGVEGTYPVENVDQTYFVDFNLTRFIHATDRNITLLIQGSSDASVFSCLYGDIIEMYQQYYYDNNVFCQSATIAPFTIYNNGNTDINVDGNFSSAFSGNDTNLVLKVWQGTGSGCGTAGMGGWEKDCSVTNPQTDLGTSTCRQYNQSNATTAGRLVSNLGTGDSNQLCMSGDINTYVAGGTHAKEFVTNDRNAT</sequence>